<sequence>MKRSALVFGLAIASVTQVFSQSENSAVPDYTVPVTRQLLHDKINKQQTLLLGSDGKADNSFVIDNNESASRVATSAITSKVDWLEYEIESNAKIDNRMKAGYLAGIVDILSHMRTGWLKKEVNPTHFDQIIALYKKLIEANQEKGSLIPYISYFPYDIAYTATLPRILEENPSYKEIKDIVLLKYCRQYPSKTFQKLVSYPDAPAADSLIKAVGRQYPEQLYSYAQGYDKLANKIRSIKNDDFVKTVVDLSQQKSGQMYFPFLDNLVKGKISIAQLDAAKDDRYKYYRLLVNTQLDYVQRALNGDTAIGFRELTNRLEKKASDDFIMEINGLHESPDAVRFKCIQPLNAQELYYLAVLTDGLIYTSSYTHGVYPLMMKKINDRGDSLLLSVHFDHYRKFISQAAAYNTLKNFFTTFKSENDARDLMTAFVSSLEKSKGLEDGVDVADSYASVYETLPDLAGQMLRNIRRGLDANRSSRNKRGVAIYNILYKLFLSADSSNNINLTKELGIPPVYTVPFKNLTNEKGEVISQMFFYGDEDGQMDFDIFVRTFSADPNWKVDQSNSNFIVAKSVKGAPVYVYVNRPLPKVEDGDSKAQNAMEQYMEDHNLSPTITFHRGHSYHAPTSVGYITPTSRIVFMGSCGGFNLIDSILKKSSDAHIITSKQTGYRDINLPFIRILLETLRDQHDIDWMPFWKEFREKAHVTGLEDYIPPYKNLGALFIKAYKKEMGEDDL</sequence>
<keyword evidence="3" id="KW-1185">Reference proteome</keyword>
<evidence type="ECO:0000313" key="3">
    <source>
        <dbReference type="Proteomes" id="UP000003586"/>
    </source>
</evidence>
<gene>
    <name evidence="2" type="ORF">NIASO_14015</name>
</gene>
<dbReference type="OrthoDB" id="620210at2"/>
<organism evidence="2 3">
    <name type="scientific">Niabella soli DSM 19437</name>
    <dbReference type="NCBI Taxonomy" id="929713"/>
    <lineage>
        <taxon>Bacteria</taxon>
        <taxon>Pseudomonadati</taxon>
        <taxon>Bacteroidota</taxon>
        <taxon>Chitinophagia</taxon>
        <taxon>Chitinophagales</taxon>
        <taxon>Chitinophagaceae</taxon>
        <taxon>Niabella</taxon>
    </lineage>
</organism>
<proteinExistence type="predicted"/>
<evidence type="ECO:0000313" key="2">
    <source>
        <dbReference type="EMBL" id="AHF15968.1"/>
    </source>
</evidence>
<dbReference type="KEGG" id="nso:NIASO_14015"/>
<dbReference type="AlphaFoldDB" id="W0F2C9"/>
<evidence type="ECO:0000256" key="1">
    <source>
        <dbReference type="SAM" id="SignalP"/>
    </source>
</evidence>
<dbReference type="RefSeq" id="WP_008586456.1">
    <property type="nucleotide sequence ID" value="NZ_CP007035.1"/>
</dbReference>
<dbReference type="EMBL" id="CP007035">
    <property type="protein sequence ID" value="AHF15968.1"/>
    <property type="molecule type" value="Genomic_DNA"/>
</dbReference>
<feature type="signal peptide" evidence="1">
    <location>
        <begin position="1"/>
        <end position="20"/>
    </location>
</feature>
<feature type="chain" id="PRO_5004789078" evidence="1">
    <location>
        <begin position="21"/>
        <end position="733"/>
    </location>
</feature>
<dbReference type="Proteomes" id="UP000003586">
    <property type="component" value="Chromosome"/>
</dbReference>
<accession>W0F2C9</accession>
<dbReference type="STRING" id="929713.NIASO_14015"/>
<protein>
    <submittedName>
        <fullName evidence="2">Uncharacterized protein</fullName>
    </submittedName>
</protein>
<name>W0F2C9_9BACT</name>
<reference evidence="2 3" key="1">
    <citation type="submission" date="2013-12" db="EMBL/GenBank/DDBJ databases">
        <authorList>
            <consortium name="DOE Joint Genome Institute"/>
            <person name="Eisen J."/>
            <person name="Huntemann M."/>
            <person name="Han J."/>
            <person name="Chen A."/>
            <person name="Kyrpides N."/>
            <person name="Mavromatis K."/>
            <person name="Markowitz V."/>
            <person name="Palaniappan K."/>
            <person name="Ivanova N."/>
            <person name="Schaumberg A."/>
            <person name="Pati A."/>
            <person name="Liolios K."/>
            <person name="Nordberg H.P."/>
            <person name="Cantor M.N."/>
            <person name="Hua S.X."/>
            <person name="Woyke T."/>
        </authorList>
    </citation>
    <scope>NUCLEOTIDE SEQUENCE [LARGE SCALE GENOMIC DNA]</scope>
    <source>
        <strain evidence="3">DSM 19437</strain>
    </source>
</reference>
<keyword evidence="1" id="KW-0732">Signal</keyword>
<dbReference type="HOGENOM" id="CLU_378049_0_0_10"/>